<reference evidence="4" key="1">
    <citation type="submission" date="2015-08" db="EMBL/GenBank/DDBJ databases">
        <title>Complete DNA Sequence of Pseudomonas syringae pv. actinidiae, the Causal Agent of Kiwifruit Canker Disease.</title>
        <authorList>
            <person name="Rikkerink E.H.A."/>
            <person name="Fineran P.C."/>
        </authorList>
    </citation>
    <scope>NUCLEOTIDE SEQUENCE</scope>
    <source>
        <strain evidence="4">SkMP5</strain>
    </source>
</reference>
<keyword evidence="5" id="KW-1185">Reference proteome</keyword>
<protein>
    <submittedName>
        <fullName evidence="4">Uncharacterized protein</fullName>
    </submittedName>
</protein>
<dbReference type="SUPFAM" id="SSF48452">
    <property type="entry name" value="TPR-like"/>
    <property type="match status" value="1"/>
</dbReference>
<evidence type="ECO:0000256" key="3">
    <source>
        <dbReference type="SAM" id="Phobius"/>
    </source>
</evidence>
<dbReference type="STRING" id="1475481.GCA_000953855_01681"/>
<feature type="repeat" description="TPR" evidence="1">
    <location>
        <begin position="226"/>
        <end position="259"/>
    </location>
</feature>
<evidence type="ECO:0000256" key="1">
    <source>
        <dbReference type="PROSITE-ProRule" id="PRU00339"/>
    </source>
</evidence>
<dbReference type="PROSITE" id="PS50005">
    <property type="entry name" value="TPR"/>
    <property type="match status" value="1"/>
</dbReference>
<evidence type="ECO:0000256" key="2">
    <source>
        <dbReference type="SAM" id="MobiDB-lite"/>
    </source>
</evidence>
<dbReference type="EMBL" id="DF970199">
    <property type="protein sequence ID" value="GAP66343.1"/>
    <property type="molecule type" value="Genomic_DNA"/>
</dbReference>
<dbReference type="Proteomes" id="UP000253740">
    <property type="component" value="Unassembled WGS sequence"/>
</dbReference>
<evidence type="ECO:0000313" key="4">
    <source>
        <dbReference type="EMBL" id="GAP66343.1"/>
    </source>
</evidence>
<dbReference type="InterPro" id="IPR019734">
    <property type="entry name" value="TPR_rpt"/>
</dbReference>
<gene>
    <name evidence="4" type="ORF">MBSD_n1650</name>
</gene>
<keyword evidence="3" id="KW-0472">Membrane</keyword>
<keyword evidence="1" id="KW-0802">TPR repeat</keyword>
<feature type="region of interest" description="Disordered" evidence="2">
    <location>
        <begin position="163"/>
        <end position="198"/>
    </location>
</feature>
<dbReference type="InterPro" id="IPR011990">
    <property type="entry name" value="TPR-like_helical_dom_sf"/>
</dbReference>
<sequence length="278" mass="29073">MNAIDGIFDGLFGYERLMLICGFVLFVFALAAITLMIVQRRDFKAAMLLLVFAVVLMGFPGIAAVKFNQGMVEIDHLREQPAPPTDPQQKQQYERTLANLEQRVAGNPQLQAEVADGYRAIGEVDKAYDLARSVLATKPAPAVRQTLVPTLTAKLEQAAAALPAPAPAPSGSAAAPVAPSPSAVAAPAPAGAAPAATSPAREEHLQEIATVARELQMQSQAAPLPANAHVALANAYVKLGDTQKAAANVEAAKRADPHVVLNPALKVALKPPPADNGH</sequence>
<feature type="transmembrane region" description="Helical" evidence="3">
    <location>
        <begin position="17"/>
        <end position="38"/>
    </location>
</feature>
<name>A0A0K8QN97_9GAMM</name>
<organism evidence="4">
    <name type="scientific">Mizugakiibacter sediminis</name>
    <dbReference type="NCBI Taxonomy" id="1475481"/>
    <lineage>
        <taxon>Bacteria</taxon>
        <taxon>Pseudomonadati</taxon>
        <taxon>Pseudomonadota</taxon>
        <taxon>Gammaproteobacteria</taxon>
        <taxon>Lysobacterales</taxon>
        <taxon>Rhodanobacteraceae</taxon>
        <taxon>Mizugakiibacter</taxon>
    </lineage>
</organism>
<evidence type="ECO:0000313" key="5">
    <source>
        <dbReference type="Proteomes" id="UP000253740"/>
    </source>
</evidence>
<feature type="transmembrane region" description="Helical" evidence="3">
    <location>
        <begin position="45"/>
        <end position="65"/>
    </location>
</feature>
<dbReference type="OrthoDB" id="5951196at2"/>
<dbReference type="RefSeq" id="WP_062536927.1">
    <property type="nucleotide sequence ID" value="NZ_DF970199.1"/>
</dbReference>
<proteinExistence type="predicted"/>
<dbReference type="AlphaFoldDB" id="A0A0K8QN97"/>
<keyword evidence="3" id="KW-1133">Transmembrane helix</keyword>
<keyword evidence="3" id="KW-0812">Transmembrane</keyword>
<accession>A0A0K8QN97</accession>